<organism evidence="7 8">
    <name type="scientific">Varroa destructor</name>
    <name type="common">Honeybee mite</name>
    <dbReference type="NCBI Taxonomy" id="109461"/>
    <lineage>
        <taxon>Eukaryota</taxon>
        <taxon>Metazoa</taxon>
        <taxon>Ecdysozoa</taxon>
        <taxon>Arthropoda</taxon>
        <taxon>Chelicerata</taxon>
        <taxon>Arachnida</taxon>
        <taxon>Acari</taxon>
        <taxon>Parasitiformes</taxon>
        <taxon>Mesostigmata</taxon>
        <taxon>Gamasina</taxon>
        <taxon>Dermanyssoidea</taxon>
        <taxon>Varroidae</taxon>
        <taxon>Varroa</taxon>
    </lineage>
</organism>
<feature type="repeat" description="CSPG" evidence="4">
    <location>
        <begin position="189"/>
        <end position="286"/>
    </location>
</feature>
<dbReference type="InParanoid" id="A0A7M7KBB1"/>
<feature type="repeat" description="CSPG" evidence="4">
    <location>
        <begin position="631"/>
        <end position="722"/>
    </location>
</feature>
<dbReference type="RefSeq" id="XP_022663293.1">
    <property type="nucleotide sequence ID" value="XM_022807558.1"/>
</dbReference>
<dbReference type="EnsemblMetazoa" id="XM_022807558">
    <property type="protein sequence ID" value="XP_022663293"/>
    <property type="gene ID" value="LOC111251193"/>
</dbReference>
<keyword evidence="8" id="KW-1185">Reference proteome</keyword>
<dbReference type="GeneID" id="111251193"/>
<keyword evidence="2" id="KW-0677">Repeat</keyword>
<evidence type="ECO:0000256" key="1">
    <source>
        <dbReference type="ARBA" id="ARBA00022729"/>
    </source>
</evidence>
<feature type="repeat" description="CSPG" evidence="4">
    <location>
        <begin position="81"/>
        <end position="172"/>
    </location>
</feature>
<dbReference type="OrthoDB" id="430044at2759"/>
<keyword evidence="6" id="KW-0812">Transmembrane</keyword>
<dbReference type="PROSITE" id="PS51854">
    <property type="entry name" value="CSPG"/>
    <property type="match status" value="3"/>
</dbReference>
<dbReference type="GO" id="GO:0009653">
    <property type="term" value="P:anatomical structure morphogenesis"/>
    <property type="evidence" value="ECO:0007669"/>
    <property type="project" value="TreeGrafter"/>
</dbReference>
<dbReference type="PANTHER" id="PTHR45739">
    <property type="entry name" value="MATRIX PROTEIN, PUTATIVE-RELATED"/>
    <property type="match status" value="1"/>
</dbReference>
<reference evidence="7" key="1">
    <citation type="submission" date="2021-01" db="UniProtKB">
        <authorList>
            <consortium name="EnsemblMetazoa"/>
        </authorList>
    </citation>
    <scope>IDENTIFICATION</scope>
</reference>
<proteinExistence type="predicted"/>
<protein>
    <submittedName>
        <fullName evidence="7">Uncharacterized protein</fullName>
    </submittedName>
</protein>
<dbReference type="InterPro" id="IPR039005">
    <property type="entry name" value="CSPG_rpt"/>
</dbReference>
<accession>A0A7M7KBB1</accession>
<keyword evidence="6" id="KW-0472">Membrane</keyword>
<evidence type="ECO:0000256" key="6">
    <source>
        <dbReference type="SAM" id="Phobius"/>
    </source>
</evidence>
<dbReference type="OMA" id="FYHMTNL"/>
<keyword evidence="3" id="KW-0325">Glycoprotein</keyword>
<evidence type="ECO:0000256" key="4">
    <source>
        <dbReference type="PROSITE-ProRule" id="PRU01201"/>
    </source>
</evidence>
<keyword evidence="6" id="KW-1133">Transmembrane helix</keyword>
<dbReference type="Proteomes" id="UP000594260">
    <property type="component" value="Unplaced"/>
</dbReference>
<evidence type="ECO:0000313" key="8">
    <source>
        <dbReference type="Proteomes" id="UP000594260"/>
    </source>
</evidence>
<evidence type="ECO:0000256" key="5">
    <source>
        <dbReference type="SAM" id="MobiDB-lite"/>
    </source>
</evidence>
<feature type="compositionally biased region" description="Basic and acidic residues" evidence="5">
    <location>
        <begin position="897"/>
        <end position="906"/>
    </location>
</feature>
<evidence type="ECO:0000256" key="2">
    <source>
        <dbReference type="ARBA" id="ARBA00022737"/>
    </source>
</evidence>
<dbReference type="Pfam" id="PF16184">
    <property type="entry name" value="Cadherin_3"/>
    <property type="match status" value="6"/>
</dbReference>
<dbReference type="AlphaFoldDB" id="A0A7M7KBB1"/>
<dbReference type="PANTHER" id="PTHR45739:SF12">
    <property type="entry name" value="CHONDROITIN SULFATE PROTEOGLYCAN 4-LIKE ISOFORM X2"/>
    <property type="match status" value="1"/>
</dbReference>
<evidence type="ECO:0000313" key="7">
    <source>
        <dbReference type="EnsemblMetazoa" id="XP_022663293"/>
    </source>
</evidence>
<sequence>MPEAWRVAFALDVSVFKRCACARCTNRHALSGSSDCEIEYEHNGDERLIDFFTVIGRANALGKETAPATIHVKIQPVNDEIPQIVENVGLELWEGEWAVITNERLAAVDEDTPPEDVRFTLTQPPSNGFVALVTNIGQPILTFTQAEINRNVIVFSHTGPEAGGFKFQVDDGSNTVMGQKFTVKAKEIVVNLTRNERLRVEPGGQQSITSDHLKAISTMRPKNSTSLITYAVSKEPQFGRVLLEKLDGTLETISEFTQDQIDQTLVLYENTSPTKNDSFEFSVSTNTGKLNKELHTFTIDVSPKSIIDSPIVVQAKEGNLAALRGDILAIGNVLPKANISVIRQPLHGWIGLDGPKGVEPTEVFSDEDINHGRVWYNHDDSETFEDKFVVSVQRLEKVGEPLNISVFVEIEPVNDQPPMLKTEAPVVEIVEGQHTTLTRDMLYTEDADNISSQVVYNLDYTDLVTFIKNDSNPVWTFTQQDIDEMRISVSCNNTEANAIFEIKFQVDDGIHAAHHAVLTVTVKPPILTTTRNSEVILTQGSFYREITNFELDVETDSKREECWYDVIQPPENGHIHLLGNNTTVFRQEDVDTGSVQYVQVNNITATEDFFLVDIHCQSATLKAIRVNVTVIALVNQERLLEVPLHSRGIIGKRHLDASKVAAKHQSNPRFHITRKPKNGIVGKLGVGPVDQFTHEDVLNSQVYYQSRGGSAPSEDSFEFKLCSPGVQPGKGQLIIVVTRPSSVPEVDDSVPMTTPDVPVSVEVPVASTTTVSLLELDRSQVHQVILLLSLVAVAIVVISVAFVFLLCKVVRLSSASSCKSQGGGSNSSTYVSNSGFLDQDEVDRFIAQTAPPPPPQLRIGMTADHGVETPVILDYTASLQDNHNTAMQLECQSGTGREAEESDSKEGGASSPIPVLRKNQYWV</sequence>
<feature type="transmembrane region" description="Helical" evidence="6">
    <location>
        <begin position="784"/>
        <end position="807"/>
    </location>
</feature>
<dbReference type="KEGG" id="vde:111251193"/>
<name>A0A7M7KBB1_VARDE</name>
<feature type="region of interest" description="Disordered" evidence="5">
    <location>
        <begin position="891"/>
        <end position="923"/>
    </location>
</feature>
<evidence type="ECO:0000256" key="3">
    <source>
        <dbReference type="ARBA" id="ARBA00023180"/>
    </source>
</evidence>
<keyword evidence="1" id="KW-0732">Signal</keyword>
<dbReference type="InterPro" id="IPR051561">
    <property type="entry name" value="FRAS1_ECM"/>
</dbReference>